<dbReference type="AlphaFoldDB" id="H1XPI2"/>
<dbReference type="RefSeq" id="WP_006930958.1">
    <property type="nucleotide sequence ID" value="NZ_CM001402.1"/>
</dbReference>
<dbReference type="InterPro" id="IPR011006">
    <property type="entry name" value="CheY-like_superfamily"/>
</dbReference>
<feature type="modified residue" description="4-aspartylphosphate" evidence="2">
    <location>
        <position position="61"/>
    </location>
</feature>
<evidence type="ECO:0000313" key="4">
    <source>
        <dbReference type="EMBL" id="APF19464.1"/>
    </source>
</evidence>
<dbReference type="SMART" id="SM00448">
    <property type="entry name" value="REC"/>
    <property type="match status" value="1"/>
</dbReference>
<name>H1XPI2_CALAY</name>
<dbReference type="OrthoDB" id="109585at2"/>
<accession>H1XPI2</accession>
<dbReference type="PANTHER" id="PTHR44591:SF3">
    <property type="entry name" value="RESPONSE REGULATORY DOMAIN-CONTAINING PROTEIN"/>
    <property type="match status" value="1"/>
</dbReference>
<dbReference type="HOGENOM" id="CLU_000445_69_8_0"/>
<dbReference type="PaxDb" id="880073-Calab_3756"/>
<keyword evidence="1 2" id="KW-0597">Phosphoprotein</keyword>
<dbReference type="SUPFAM" id="SSF52172">
    <property type="entry name" value="CheY-like"/>
    <property type="match status" value="1"/>
</dbReference>
<dbReference type="STRING" id="880073.Cabys_2716"/>
<evidence type="ECO:0000313" key="7">
    <source>
        <dbReference type="Proteomes" id="UP000183868"/>
    </source>
</evidence>
<evidence type="ECO:0000256" key="1">
    <source>
        <dbReference type="ARBA" id="ARBA00022553"/>
    </source>
</evidence>
<dbReference type="eggNOG" id="COG0784">
    <property type="taxonomic scope" value="Bacteria"/>
</dbReference>
<dbReference type="PANTHER" id="PTHR44591">
    <property type="entry name" value="STRESS RESPONSE REGULATOR PROTEIN 1"/>
    <property type="match status" value="1"/>
</dbReference>
<evidence type="ECO:0000313" key="6">
    <source>
        <dbReference type="Proteomes" id="UP000004671"/>
    </source>
</evidence>
<dbReference type="PROSITE" id="PS50110">
    <property type="entry name" value="RESPONSE_REGULATORY"/>
    <property type="match status" value="1"/>
</dbReference>
<feature type="domain" description="Response regulatory" evidence="3">
    <location>
        <begin position="5"/>
        <end position="129"/>
    </location>
</feature>
<evidence type="ECO:0000313" key="5">
    <source>
        <dbReference type="EMBL" id="EHO43353.1"/>
    </source>
</evidence>
<dbReference type="InterPro" id="IPR001789">
    <property type="entry name" value="Sig_transdc_resp-reg_receiver"/>
</dbReference>
<organism evidence="5 6">
    <name type="scientific">Caldithrix abyssi DSM 13497</name>
    <dbReference type="NCBI Taxonomy" id="880073"/>
    <lineage>
        <taxon>Bacteria</taxon>
        <taxon>Pseudomonadati</taxon>
        <taxon>Calditrichota</taxon>
        <taxon>Calditrichia</taxon>
        <taxon>Calditrichales</taxon>
        <taxon>Calditrichaceae</taxon>
        <taxon>Caldithrix</taxon>
    </lineage>
</organism>
<evidence type="ECO:0000259" key="3">
    <source>
        <dbReference type="PROSITE" id="PS50110"/>
    </source>
</evidence>
<keyword evidence="6" id="KW-1185">Reference proteome</keyword>
<dbReference type="EMBL" id="CP018099">
    <property type="protein sequence ID" value="APF19464.1"/>
    <property type="molecule type" value="Genomic_DNA"/>
</dbReference>
<dbReference type="GO" id="GO:0000160">
    <property type="term" value="P:phosphorelay signal transduction system"/>
    <property type="evidence" value="ECO:0007669"/>
    <property type="project" value="InterPro"/>
</dbReference>
<dbReference type="Proteomes" id="UP000004671">
    <property type="component" value="Chromosome"/>
</dbReference>
<reference evidence="5 6" key="1">
    <citation type="submission" date="2011-09" db="EMBL/GenBank/DDBJ databases">
        <title>The permanent draft genome of Caldithrix abyssi DSM 13497.</title>
        <authorList>
            <consortium name="US DOE Joint Genome Institute (JGI-PGF)"/>
            <person name="Lucas S."/>
            <person name="Han J."/>
            <person name="Lapidus A."/>
            <person name="Bruce D."/>
            <person name="Goodwin L."/>
            <person name="Pitluck S."/>
            <person name="Peters L."/>
            <person name="Kyrpides N."/>
            <person name="Mavromatis K."/>
            <person name="Ivanova N."/>
            <person name="Mikhailova N."/>
            <person name="Chertkov O."/>
            <person name="Detter J.C."/>
            <person name="Tapia R."/>
            <person name="Han C."/>
            <person name="Land M."/>
            <person name="Hauser L."/>
            <person name="Markowitz V."/>
            <person name="Cheng J.-F."/>
            <person name="Hugenholtz P."/>
            <person name="Woyke T."/>
            <person name="Wu D."/>
            <person name="Spring S."/>
            <person name="Brambilla E."/>
            <person name="Klenk H.-P."/>
            <person name="Eisen J.A."/>
        </authorList>
    </citation>
    <scope>NUCLEOTIDE SEQUENCE [LARGE SCALE GENOMIC DNA]</scope>
    <source>
        <strain evidence="5 6">DSM 13497</strain>
    </source>
</reference>
<evidence type="ECO:0000256" key="2">
    <source>
        <dbReference type="PROSITE-ProRule" id="PRU00169"/>
    </source>
</evidence>
<dbReference type="InterPro" id="IPR050595">
    <property type="entry name" value="Bact_response_regulator"/>
</dbReference>
<dbReference type="Gene3D" id="3.40.50.2300">
    <property type="match status" value="1"/>
</dbReference>
<proteinExistence type="predicted"/>
<dbReference type="Proteomes" id="UP000183868">
    <property type="component" value="Chromosome"/>
</dbReference>
<dbReference type="KEGG" id="caby:Cabys_2716"/>
<reference evidence="4 7" key="2">
    <citation type="submission" date="2016-11" db="EMBL/GenBank/DDBJ databases">
        <title>Genomic analysis of Caldithrix abyssi and proposal of a novel bacterial phylum Caldithrichaeota.</title>
        <authorList>
            <person name="Kublanov I."/>
            <person name="Sigalova O."/>
            <person name="Gavrilov S."/>
            <person name="Lebedinsky A."/>
            <person name="Ivanova N."/>
            <person name="Daum C."/>
            <person name="Reddy T."/>
            <person name="Klenk H.P."/>
            <person name="Goker M."/>
            <person name="Reva O."/>
            <person name="Miroshnichenko M."/>
            <person name="Kyprides N."/>
            <person name="Woyke T."/>
            <person name="Gelfand M."/>
        </authorList>
    </citation>
    <scope>NUCLEOTIDE SEQUENCE [LARGE SCALE GENOMIC DNA]</scope>
    <source>
        <strain evidence="4 7">LF13</strain>
    </source>
</reference>
<dbReference type="InParanoid" id="H1XPI2"/>
<protein>
    <submittedName>
        <fullName evidence="5">Response regulator receiver</fullName>
    </submittedName>
    <submittedName>
        <fullName evidence="4">Two-component system, chemotaxis family, response regulator CheY</fullName>
    </submittedName>
</protein>
<sequence length="157" mass="18328">MEKLQIICVDDQREVLAAVKKDLEIFEEYCELHTCETADEAEELFQELKEEQKPVALIICDHIMPGENGIDFFIRLNRDGQLNKTQKMLLTGLATHQETIKAINEANIDFYIEKPWVQVEFQNAVKKLLTRFILKNDLNKADFKPLLDEDELKKFEA</sequence>
<dbReference type="EMBL" id="CM001402">
    <property type="protein sequence ID" value="EHO43353.1"/>
    <property type="molecule type" value="Genomic_DNA"/>
</dbReference>
<gene>
    <name evidence="4" type="ORF">Cabys_2716</name>
    <name evidence="5" type="ORF">Calab_3756</name>
</gene>
<dbReference type="Pfam" id="PF00072">
    <property type="entry name" value="Response_reg"/>
    <property type="match status" value="1"/>
</dbReference>